<evidence type="ECO:0000256" key="1">
    <source>
        <dbReference type="SAM" id="Phobius"/>
    </source>
</evidence>
<feature type="transmembrane region" description="Helical" evidence="1">
    <location>
        <begin position="206"/>
        <end position="225"/>
    </location>
</feature>
<feature type="transmembrane region" description="Helical" evidence="1">
    <location>
        <begin position="151"/>
        <end position="172"/>
    </location>
</feature>
<feature type="transmembrane region" description="Helical" evidence="1">
    <location>
        <begin position="95"/>
        <end position="116"/>
    </location>
</feature>
<evidence type="ECO:0000313" key="4">
    <source>
        <dbReference type="Proteomes" id="UP001055156"/>
    </source>
</evidence>
<feature type="transmembrane region" description="Helical" evidence="1">
    <location>
        <begin position="289"/>
        <end position="311"/>
    </location>
</feature>
<dbReference type="InterPro" id="IPR050879">
    <property type="entry name" value="Acyltransferase_3"/>
</dbReference>
<feature type="domain" description="Acyltransferase 3" evidence="2">
    <location>
        <begin position="21"/>
        <end position="348"/>
    </location>
</feature>
<dbReference type="Proteomes" id="UP001055156">
    <property type="component" value="Unassembled WGS sequence"/>
</dbReference>
<feature type="transmembrane region" description="Helical" evidence="1">
    <location>
        <begin position="179"/>
        <end position="200"/>
    </location>
</feature>
<organism evidence="3 4">
    <name type="scientific">Methylobacterium organophilum</name>
    <dbReference type="NCBI Taxonomy" id="410"/>
    <lineage>
        <taxon>Bacteria</taxon>
        <taxon>Pseudomonadati</taxon>
        <taxon>Pseudomonadota</taxon>
        <taxon>Alphaproteobacteria</taxon>
        <taxon>Hyphomicrobiales</taxon>
        <taxon>Methylobacteriaceae</taxon>
        <taxon>Methylobacterium</taxon>
    </lineage>
</organism>
<dbReference type="Pfam" id="PF01757">
    <property type="entry name" value="Acyl_transf_3"/>
    <property type="match status" value="1"/>
</dbReference>
<feature type="transmembrane region" description="Helical" evidence="1">
    <location>
        <begin position="64"/>
        <end position="83"/>
    </location>
</feature>
<accession>A0ABQ4TG04</accession>
<comment type="caution">
    <text evidence="3">The sequence shown here is derived from an EMBL/GenBank/DDBJ whole genome shotgun (WGS) entry which is preliminary data.</text>
</comment>
<protein>
    <recommendedName>
        <fullName evidence="2">Acyltransferase 3 domain-containing protein</fullName>
    </recommendedName>
</protein>
<evidence type="ECO:0000259" key="2">
    <source>
        <dbReference type="Pfam" id="PF01757"/>
    </source>
</evidence>
<reference evidence="3" key="1">
    <citation type="journal article" date="2021" name="Front. Microbiol.">
        <title>Comprehensive Comparative Genomics and Phenotyping of Methylobacterium Species.</title>
        <authorList>
            <person name="Alessa O."/>
            <person name="Ogura Y."/>
            <person name="Fujitani Y."/>
            <person name="Takami H."/>
            <person name="Hayashi T."/>
            <person name="Sahin N."/>
            <person name="Tani A."/>
        </authorList>
    </citation>
    <scope>NUCLEOTIDE SEQUENCE</scope>
    <source>
        <strain evidence="3">NBRC 15689</strain>
    </source>
</reference>
<keyword evidence="1" id="KW-1133">Transmembrane helix</keyword>
<dbReference type="EMBL" id="BPQV01000018">
    <property type="protein sequence ID" value="GJE29674.1"/>
    <property type="molecule type" value="Genomic_DNA"/>
</dbReference>
<feature type="transmembrane region" description="Helical" evidence="1">
    <location>
        <begin position="331"/>
        <end position="352"/>
    </location>
</feature>
<gene>
    <name evidence="3" type="ORF">LKMONMHP_4558</name>
</gene>
<keyword evidence="4" id="KW-1185">Reference proteome</keyword>
<reference evidence="3" key="2">
    <citation type="submission" date="2021-08" db="EMBL/GenBank/DDBJ databases">
        <authorList>
            <person name="Tani A."/>
            <person name="Ola A."/>
            <person name="Ogura Y."/>
            <person name="Katsura K."/>
            <person name="Hayashi T."/>
        </authorList>
    </citation>
    <scope>NUCLEOTIDE SEQUENCE</scope>
    <source>
        <strain evidence="3">NBRC 15689</strain>
    </source>
</reference>
<dbReference type="PANTHER" id="PTHR23028:SF131">
    <property type="entry name" value="BLR2367 PROTEIN"/>
    <property type="match status" value="1"/>
</dbReference>
<keyword evidence="1" id="KW-0472">Membrane</keyword>
<dbReference type="PANTHER" id="PTHR23028">
    <property type="entry name" value="ACETYLTRANSFERASE"/>
    <property type="match status" value="1"/>
</dbReference>
<keyword evidence="1" id="KW-0812">Transmembrane</keyword>
<sequence>MSSRKLGFFAGNSGKLWLVQVLRAFAALLVVVHHAQHEAMLTAARTGAAFTPSGLLPWPAGVDIFFVISGFIIVHAAGPLYGTRGGRARFLAHRVARLVPLYWLVTALYLGLALALPGTLSGEGGGGARDPAILIGSFLFWPVARPDGTVLPLYGLGWTLEYEMLFYALFALGLGWSRAAAAGFTVLILGLLVGAGLLAGRLPMPLAFWANPIVLEFVFGMALALIRTRGLRLPDPMRWALALAGLLLLARAGDPSDAARPILWGGPAALLVAAAALGRPRGGEGGPSLGIRVAALLGDASYALYLVHPFALRLTREFLLRLGLAGALGPWGALVLMVAATLPAAIAVHLLIERPLTALARRRLDPQPEAEPPKS</sequence>
<dbReference type="InterPro" id="IPR002656">
    <property type="entry name" value="Acyl_transf_3_dom"/>
</dbReference>
<proteinExistence type="predicted"/>
<evidence type="ECO:0000313" key="3">
    <source>
        <dbReference type="EMBL" id="GJE29674.1"/>
    </source>
</evidence>
<name>A0ABQ4TG04_METOR</name>